<dbReference type="GO" id="GO:0000398">
    <property type="term" value="P:mRNA splicing, via spliceosome"/>
    <property type="evidence" value="ECO:0007669"/>
    <property type="project" value="UniProtKB-UniRule"/>
</dbReference>
<evidence type="ECO:0000313" key="7">
    <source>
        <dbReference type="EMBL" id="ORE00486.1"/>
    </source>
</evidence>
<dbReference type="EMBL" id="LTAI01000016">
    <property type="protein sequence ID" value="ORE00486.1"/>
    <property type="molecule type" value="Genomic_DNA"/>
</dbReference>
<comment type="function">
    <text evidence="5">Required for ribosome biogenesis. Part of a complex which catalyzes pseudouridylation of rRNA. This involves the isomerization of uridine such that the ribose is subsequently attached to C5, instead of the normal N1. Pseudouridine ('psi') residues may serve to stabilize the conformation of rRNAs.</text>
</comment>
<dbReference type="InterPro" id="IPR002415">
    <property type="entry name" value="H/ACA_rnp_Nhp2-like"/>
</dbReference>
<comment type="function">
    <text evidence="5">Common component of the spliceosome and rRNA processing machinery.</text>
</comment>
<evidence type="ECO:0000259" key="6">
    <source>
        <dbReference type="Pfam" id="PF01248"/>
    </source>
</evidence>
<comment type="similarity">
    <text evidence="2 5">Belongs to the eukaryotic ribosomal protein eL8 family.</text>
</comment>
<evidence type="ECO:0000256" key="3">
    <source>
        <dbReference type="ARBA" id="ARBA00023242"/>
    </source>
</evidence>
<evidence type="ECO:0000256" key="1">
    <source>
        <dbReference type="ARBA" id="ARBA00004604"/>
    </source>
</evidence>
<evidence type="ECO:0000256" key="2">
    <source>
        <dbReference type="ARBA" id="ARBA00007337"/>
    </source>
</evidence>
<dbReference type="PRINTS" id="PR00881">
    <property type="entry name" value="L7ARS6FAMILY"/>
</dbReference>
<comment type="subcellular location">
    <subcellularLocation>
        <location evidence="1 5">Nucleus</location>
        <location evidence="1 5">Nucleolus</location>
    </subcellularLocation>
</comment>
<keyword evidence="3 5" id="KW-0539">Nucleus</keyword>
<dbReference type="VEuPathDB" id="MicrosporidiaDB:A0H76_600"/>
<dbReference type="PRINTS" id="PR00883">
    <property type="entry name" value="NUCLEARHMG"/>
</dbReference>
<protein>
    <recommendedName>
        <fullName evidence="5">H/ACA ribonucleoprotein complex subunit 2</fullName>
    </recommendedName>
    <alternativeName>
        <fullName evidence="5">Nucleolar protein family A member 2</fullName>
    </alternativeName>
</protein>
<keyword evidence="4 5" id="KW-0687">Ribonucleoprotein</keyword>
<evidence type="ECO:0000256" key="4">
    <source>
        <dbReference type="ARBA" id="ARBA00023274"/>
    </source>
</evidence>
<dbReference type="AlphaFoldDB" id="A0A1X0QLC8"/>
<organism evidence="7 8">
    <name type="scientific">Hepatospora eriocheir</name>
    <dbReference type="NCBI Taxonomy" id="1081669"/>
    <lineage>
        <taxon>Eukaryota</taxon>
        <taxon>Fungi</taxon>
        <taxon>Fungi incertae sedis</taxon>
        <taxon>Microsporidia</taxon>
        <taxon>Hepatosporidae</taxon>
        <taxon>Hepatospora</taxon>
    </lineage>
</organism>
<dbReference type="Pfam" id="PF01248">
    <property type="entry name" value="Ribosomal_L7Ae"/>
    <property type="match status" value="1"/>
</dbReference>
<feature type="domain" description="Ribosomal protein eL8/eL30/eS12/Gadd45" evidence="6">
    <location>
        <begin position="20"/>
        <end position="110"/>
    </location>
</feature>
<gene>
    <name evidence="7" type="primary">RL7A</name>
    <name evidence="7" type="ORF">A0H76_600</name>
</gene>
<reference evidence="7 8" key="1">
    <citation type="journal article" date="2017" name="Environ. Microbiol.">
        <title>Decay of the glycolytic pathway and adaptation to intranuclear parasitism within Enterocytozoonidae microsporidia.</title>
        <authorList>
            <person name="Wiredu Boakye D."/>
            <person name="Jaroenlak P."/>
            <person name="Prachumwat A."/>
            <person name="Williams T.A."/>
            <person name="Bateman K.S."/>
            <person name="Itsathitphaisarn O."/>
            <person name="Sritunyalucksana K."/>
            <person name="Paszkiewicz K.H."/>
            <person name="Moore K.A."/>
            <person name="Stentiford G.D."/>
            <person name="Williams B.A."/>
        </authorList>
    </citation>
    <scope>NUCLEOTIDE SEQUENCE [LARGE SCALE GENOMIC DNA]</scope>
    <source>
        <strain evidence="8">canceri</strain>
    </source>
</reference>
<dbReference type="Proteomes" id="UP000192501">
    <property type="component" value="Unassembled WGS sequence"/>
</dbReference>
<dbReference type="InterPro" id="IPR018492">
    <property type="entry name" value="Ribosomal_eL8/Nhp2"/>
</dbReference>
<dbReference type="Gene3D" id="3.30.1330.30">
    <property type="match status" value="1"/>
</dbReference>
<name>A0A1X0QLC8_9MICR</name>
<proteinExistence type="inferred from homology"/>
<accession>A0A1X0QLC8</accession>
<dbReference type="SUPFAM" id="SSF55315">
    <property type="entry name" value="L30e-like"/>
    <property type="match status" value="1"/>
</dbReference>
<dbReference type="InterPro" id="IPR029064">
    <property type="entry name" value="Ribosomal_eL30-like_sf"/>
</dbReference>
<keyword evidence="5" id="KW-0694">RNA-binding</keyword>
<sequence length="124" mass="13944">MAFQSSYSKERQLLSPQNQQKLYELISQLKRSRNIKIGYNETTKSINKGTAILVVLADDCDPKCLTEAVACNCESVGKEYRYVSSKSALSKAYNLSNNVISCAIFCEKEYDNSKIIQSLSKILK</sequence>
<dbReference type="VEuPathDB" id="MicrosporidiaDB:HERIO_2366"/>
<dbReference type="GO" id="GO:0003723">
    <property type="term" value="F:RNA binding"/>
    <property type="evidence" value="ECO:0007669"/>
    <property type="project" value="UniProtKB-UniRule"/>
</dbReference>
<dbReference type="InterPro" id="IPR004038">
    <property type="entry name" value="Ribosomal_eL8/eL30/eS12/Gad45"/>
</dbReference>
<comment type="caution">
    <text evidence="7">The sequence shown here is derived from an EMBL/GenBank/DDBJ whole genome shotgun (WGS) entry which is preliminary data.</text>
</comment>
<dbReference type="GO" id="GO:0031429">
    <property type="term" value="C:box H/ACA snoRNP complex"/>
    <property type="evidence" value="ECO:0007669"/>
    <property type="project" value="UniProtKB-UniRule"/>
</dbReference>
<evidence type="ECO:0000313" key="8">
    <source>
        <dbReference type="Proteomes" id="UP000192501"/>
    </source>
</evidence>
<evidence type="ECO:0000256" key="5">
    <source>
        <dbReference type="RuleBase" id="RU366039"/>
    </source>
</evidence>
<dbReference type="GO" id="GO:0031120">
    <property type="term" value="P:snRNA pseudouridine synthesis"/>
    <property type="evidence" value="ECO:0007669"/>
    <property type="project" value="UniProtKB-UniRule"/>
</dbReference>